<feature type="region of interest" description="Disordered" evidence="1">
    <location>
        <begin position="643"/>
        <end position="718"/>
    </location>
</feature>
<feature type="region of interest" description="Disordered" evidence="1">
    <location>
        <begin position="913"/>
        <end position="934"/>
    </location>
</feature>
<feature type="compositionally biased region" description="Basic and acidic residues" evidence="1">
    <location>
        <begin position="524"/>
        <end position="558"/>
    </location>
</feature>
<dbReference type="RefSeq" id="XP_018267373.1">
    <property type="nucleotide sequence ID" value="XM_018404719.1"/>
</dbReference>
<evidence type="ECO:0000256" key="1">
    <source>
        <dbReference type="SAM" id="MobiDB-lite"/>
    </source>
</evidence>
<keyword evidence="4" id="KW-1185">Reference proteome</keyword>
<accession>A0A1A6AHJ5</accession>
<feature type="region of interest" description="Disordered" evidence="1">
    <location>
        <begin position="214"/>
        <end position="474"/>
    </location>
</feature>
<dbReference type="EMBL" id="CP144530">
    <property type="protein sequence ID" value="WWC58806.1"/>
    <property type="molecule type" value="Genomic_DNA"/>
</dbReference>
<feature type="compositionally biased region" description="Polar residues" evidence="1">
    <location>
        <begin position="446"/>
        <end position="460"/>
    </location>
</feature>
<feature type="region of interest" description="Disordered" evidence="1">
    <location>
        <begin position="858"/>
        <end position="879"/>
    </location>
</feature>
<feature type="compositionally biased region" description="Polar residues" evidence="1">
    <location>
        <begin position="784"/>
        <end position="793"/>
    </location>
</feature>
<reference evidence="3" key="3">
    <citation type="submission" date="2024-02" db="EMBL/GenBank/DDBJ databases">
        <title>Comparative genomics of Cryptococcus and Kwoniella reveals pathogenesis evolution and contrasting modes of karyotype evolution via chromosome fusion or intercentromeric recombination.</title>
        <authorList>
            <person name="Coelho M.A."/>
            <person name="David-Palma M."/>
            <person name="Shea T."/>
            <person name="Bowers K."/>
            <person name="McGinley-Smith S."/>
            <person name="Mohammad A.W."/>
            <person name="Gnirke A."/>
            <person name="Yurkov A.M."/>
            <person name="Nowrousian M."/>
            <person name="Sun S."/>
            <person name="Cuomo C.A."/>
            <person name="Heitman J."/>
        </authorList>
    </citation>
    <scope>NUCLEOTIDE SEQUENCE</scope>
    <source>
        <strain evidence="3">CBS 10117</strain>
    </source>
</reference>
<feature type="region of interest" description="Disordered" evidence="1">
    <location>
        <begin position="524"/>
        <end position="605"/>
    </location>
</feature>
<feature type="region of interest" description="Disordered" evidence="1">
    <location>
        <begin position="115"/>
        <end position="199"/>
    </location>
</feature>
<feature type="compositionally biased region" description="Polar residues" evidence="1">
    <location>
        <begin position="575"/>
        <end position="587"/>
    </location>
</feature>
<feature type="compositionally biased region" description="Basic and acidic residues" evidence="1">
    <location>
        <begin position="387"/>
        <end position="441"/>
    </location>
</feature>
<sequence length="934" mass="105022">MVEEPKSGDDTAEKSDREGNGTTAVRPAAVISPAPLEESAVSLIEPDKTTKTDTGATPDQKEISELKKTVEKYQNRHKVVMKAYKANNLFDQQRKEAKMEAQRCEMKMKEAMKALDRAKKAVRPADLAIKEHEKDRPKESEKVEHDKNEQTQQGDNGKPAESFQTSEGNIDVVHGNPQSVSESRSERNENTKGLQRSIEKYQTRYKEAIKAYQAKDMTEAEKRAAKENVKRAEEKLKQAMHALKSSQADTDGQADAEVDSTASASATSKDVSDERTIDAVRKSIRPDVGTMEPAKTKHDTEGESQEKVTQGKEQVGSHSPRSAGNAKDELTGKRKQMEVSIKQYQIRHKKAIDAFESGGLPEDRKKEVKEEIKSLEGKLKAATQTLERLKSEDTEKDDRSSMKNTAEGRDGKGGEKRLDDDYQNKESRENSKPSEVKKSQEEQESDTTNAQIITVQTNGGSKEELRSATAEANKMNDLEETIKKYRSQHKEAVHAYKADGLSEEQRAKAKMAVMRIEAKWKEATQARDTLRDRKKSVEKENLDVNQERTADDTVKDVKSTGITQAVPRETHLTEQKQSAGRGTTSELSGREQPSPEELEAQKRRYKAQYAQAVEMYKDSNLSDGDKAKVKERVKMLEMNLRQVTDRLNAGRGDEGKAVVEPQTSVAQPPSSESPPAEASRSADREHIGKDEGANTSNTKNEDSEQSQEKNALVKDLNTLKVKYSDAMKAYKSGKLSEEDQRKTKQKILYLEKQMETKKKELTRLQGSGMHRQDDRTVEAEPQNRETGVISSPTPKGENRDIKDLEQRLQRYTEAYKSSLRSLKSLETNGDDQQKIEEKVKILQAKMIQAKKELEIARNAEKRSGRPIESPKSGREDRETMMKRLKVEYTQLTARLRSGSEDTSADEKEKILARLGATKARMKDLSGEAKEKLED</sequence>
<feature type="compositionally biased region" description="Basic and acidic residues" evidence="1">
    <location>
        <begin position="361"/>
        <end position="379"/>
    </location>
</feature>
<feature type="compositionally biased region" description="Basic and acidic residues" evidence="1">
    <location>
        <begin position="326"/>
        <end position="337"/>
    </location>
</feature>
<dbReference type="STRING" id="1296121.A0A1A6AHJ5"/>
<feature type="region of interest" description="Disordered" evidence="1">
    <location>
        <begin position="760"/>
        <end position="801"/>
    </location>
</feature>
<feature type="compositionally biased region" description="Basic and acidic residues" evidence="1">
    <location>
        <begin position="920"/>
        <end position="934"/>
    </location>
</feature>
<reference evidence="3" key="2">
    <citation type="submission" date="2013-07" db="EMBL/GenBank/DDBJ databases">
        <authorList>
            <consortium name="The Broad Institute Genome Sequencing Platform"/>
            <person name="Cuomo C."/>
            <person name="Litvintseva A."/>
            <person name="Chen Y."/>
            <person name="Heitman J."/>
            <person name="Sun S."/>
            <person name="Springer D."/>
            <person name="Dromer F."/>
            <person name="Young S.K."/>
            <person name="Zeng Q."/>
            <person name="Gargeya S."/>
            <person name="Fitzgerald M."/>
            <person name="Abouelleil A."/>
            <person name="Alvarado L."/>
            <person name="Berlin A.M."/>
            <person name="Chapman S.B."/>
            <person name="Dewar J."/>
            <person name="Goldberg J."/>
            <person name="Griggs A."/>
            <person name="Gujja S."/>
            <person name="Hansen M."/>
            <person name="Howarth C."/>
            <person name="Imamovic A."/>
            <person name="Larimer J."/>
            <person name="McCowan C."/>
            <person name="Murphy C."/>
            <person name="Pearson M."/>
            <person name="Priest M."/>
            <person name="Roberts A."/>
            <person name="Saif S."/>
            <person name="Shea T."/>
            <person name="Sykes S."/>
            <person name="Wortman J."/>
            <person name="Nusbaum C."/>
            <person name="Birren B."/>
        </authorList>
    </citation>
    <scope>NUCLEOTIDE SEQUENCE</scope>
    <source>
        <strain evidence="3">CBS 10117</strain>
    </source>
</reference>
<protein>
    <submittedName>
        <fullName evidence="2">Uncharacterized protein</fullName>
    </submittedName>
</protein>
<gene>
    <name evidence="2" type="ORF">I303_01359</name>
    <name evidence="3" type="ORF">I303_101350</name>
</gene>
<organism evidence="2">
    <name type="scientific">Kwoniella dejecticola CBS 10117</name>
    <dbReference type="NCBI Taxonomy" id="1296121"/>
    <lineage>
        <taxon>Eukaryota</taxon>
        <taxon>Fungi</taxon>
        <taxon>Dikarya</taxon>
        <taxon>Basidiomycota</taxon>
        <taxon>Agaricomycotina</taxon>
        <taxon>Tremellomycetes</taxon>
        <taxon>Tremellales</taxon>
        <taxon>Cryptococcaceae</taxon>
        <taxon>Kwoniella</taxon>
    </lineage>
</organism>
<feature type="compositionally biased region" description="Low complexity" evidence="1">
    <location>
        <begin position="664"/>
        <end position="679"/>
    </location>
</feature>
<feature type="region of interest" description="Disordered" evidence="1">
    <location>
        <begin position="1"/>
        <end position="63"/>
    </location>
</feature>
<evidence type="ECO:0000313" key="2">
    <source>
        <dbReference type="EMBL" id="OBR89531.1"/>
    </source>
</evidence>
<dbReference type="EMBL" id="KI894027">
    <property type="protein sequence ID" value="OBR89531.1"/>
    <property type="molecule type" value="Genomic_DNA"/>
</dbReference>
<evidence type="ECO:0000313" key="4">
    <source>
        <dbReference type="Proteomes" id="UP000078595"/>
    </source>
</evidence>
<feature type="compositionally biased region" description="Basic and acidic residues" evidence="1">
    <location>
        <begin position="128"/>
        <end position="149"/>
    </location>
</feature>
<name>A0A1A6AHJ5_9TREE</name>
<feature type="compositionally biased region" description="Polar residues" evidence="1">
    <location>
        <begin position="311"/>
        <end position="322"/>
    </location>
</feature>
<feature type="compositionally biased region" description="Basic and acidic residues" evidence="1">
    <location>
        <begin position="1"/>
        <end position="19"/>
    </location>
</feature>
<dbReference type="GeneID" id="28965058"/>
<dbReference type="KEGG" id="kdj:28965058"/>
<dbReference type="AlphaFoldDB" id="A0A1A6AHJ5"/>
<reference evidence="2" key="1">
    <citation type="submission" date="2013-07" db="EMBL/GenBank/DDBJ databases">
        <title>The Genome Sequence of Cryptococcus dejecticola CBS10117.</title>
        <authorList>
            <consortium name="The Broad Institute Genome Sequencing Platform"/>
            <person name="Cuomo C."/>
            <person name="Litvintseva A."/>
            <person name="Chen Y."/>
            <person name="Heitman J."/>
            <person name="Sun S."/>
            <person name="Springer D."/>
            <person name="Dromer F."/>
            <person name="Young S.K."/>
            <person name="Zeng Q."/>
            <person name="Gargeya S."/>
            <person name="Fitzgerald M."/>
            <person name="Abouelleil A."/>
            <person name="Alvarado L."/>
            <person name="Berlin A.M."/>
            <person name="Chapman S.B."/>
            <person name="Dewar J."/>
            <person name="Goldberg J."/>
            <person name="Griggs A."/>
            <person name="Gujja S."/>
            <person name="Hansen M."/>
            <person name="Howarth C."/>
            <person name="Imamovic A."/>
            <person name="Larimer J."/>
            <person name="McCowan C."/>
            <person name="Murphy C."/>
            <person name="Pearson M."/>
            <person name="Priest M."/>
            <person name="Roberts A."/>
            <person name="Saif S."/>
            <person name="Shea T."/>
            <person name="Sykes S."/>
            <person name="Wortman J."/>
            <person name="Nusbaum C."/>
            <person name="Birren B."/>
        </authorList>
    </citation>
    <scope>NUCLEOTIDE SEQUENCE [LARGE SCALE GENOMIC DNA]</scope>
    <source>
        <strain evidence="2">CBS 10117</strain>
    </source>
</reference>
<feature type="compositionally biased region" description="Basic and acidic residues" evidence="1">
    <location>
        <begin position="680"/>
        <end position="692"/>
    </location>
</feature>
<feature type="compositionally biased region" description="Low complexity" evidence="1">
    <location>
        <begin position="259"/>
        <end position="269"/>
    </location>
</feature>
<dbReference type="Proteomes" id="UP000078595">
    <property type="component" value="Chromosome 1"/>
</dbReference>
<evidence type="ECO:0000313" key="3">
    <source>
        <dbReference type="EMBL" id="WWC58806.1"/>
    </source>
</evidence>
<feature type="compositionally biased region" description="Basic and acidic residues" evidence="1">
    <location>
        <begin position="770"/>
        <end position="783"/>
    </location>
</feature>
<feature type="compositionally biased region" description="Basic and acidic residues" evidence="1">
    <location>
        <begin position="216"/>
        <end position="237"/>
    </location>
</feature>
<feature type="compositionally biased region" description="Basic and acidic residues" evidence="1">
    <location>
        <begin position="294"/>
        <end position="310"/>
    </location>
</feature>
<proteinExistence type="predicted"/>
<dbReference type="VEuPathDB" id="FungiDB:I303_01359"/>
<feature type="compositionally biased region" description="Basic and acidic residues" evidence="1">
    <location>
        <begin position="270"/>
        <end position="285"/>
    </location>
</feature>